<keyword evidence="2" id="KW-0808">Transferase</keyword>
<evidence type="ECO:0000259" key="4">
    <source>
        <dbReference type="Pfam" id="PF00294"/>
    </source>
</evidence>
<dbReference type="PANTHER" id="PTHR43085:SF57">
    <property type="entry name" value="CARBOHYDRATE KINASE PFKB DOMAIN-CONTAINING PROTEIN"/>
    <property type="match status" value="1"/>
</dbReference>
<evidence type="ECO:0000313" key="6">
    <source>
        <dbReference type="Proteomes" id="UP001300383"/>
    </source>
</evidence>
<accession>A0AAP4BD15</accession>
<name>A0AAP4BD15_9FIRM</name>
<keyword evidence="3 5" id="KW-0418">Kinase</keyword>
<dbReference type="AlphaFoldDB" id="A0AAP4BD15"/>
<dbReference type="GO" id="GO:0016301">
    <property type="term" value="F:kinase activity"/>
    <property type="evidence" value="ECO:0007669"/>
    <property type="project" value="UniProtKB-KW"/>
</dbReference>
<comment type="caution">
    <text evidence="5">The sequence shown here is derived from an EMBL/GenBank/DDBJ whole genome shotgun (WGS) entry which is preliminary data.</text>
</comment>
<reference evidence="5 6" key="1">
    <citation type="submission" date="2023-05" db="EMBL/GenBank/DDBJ databases">
        <title>[ruminococcus] sp. nov., isolated from a pig farm feces dump.</title>
        <authorList>
            <person name="Chang Y.-H."/>
        </authorList>
    </citation>
    <scope>NUCLEOTIDE SEQUENCE [LARGE SCALE GENOMIC DNA]</scope>
    <source>
        <strain evidence="5 6">YH-rum2234</strain>
    </source>
</reference>
<dbReference type="PANTHER" id="PTHR43085">
    <property type="entry name" value="HEXOKINASE FAMILY MEMBER"/>
    <property type="match status" value="1"/>
</dbReference>
<dbReference type="Gene3D" id="3.40.1190.20">
    <property type="match status" value="1"/>
</dbReference>
<evidence type="ECO:0000256" key="1">
    <source>
        <dbReference type="ARBA" id="ARBA00010688"/>
    </source>
</evidence>
<dbReference type="Pfam" id="PF00294">
    <property type="entry name" value="PfkB"/>
    <property type="match status" value="1"/>
</dbReference>
<keyword evidence="6" id="KW-1185">Reference proteome</keyword>
<dbReference type="InterPro" id="IPR029056">
    <property type="entry name" value="Ribokinase-like"/>
</dbReference>
<comment type="similarity">
    <text evidence="1">Belongs to the carbohydrate kinase PfkB family.</text>
</comment>
<dbReference type="RefSeq" id="WP_283231250.1">
    <property type="nucleotide sequence ID" value="NZ_JASGBQ010000019.1"/>
</dbReference>
<evidence type="ECO:0000256" key="2">
    <source>
        <dbReference type="ARBA" id="ARBA00022679"/>
    </source>
</evidence>
<gene>
    <name evidence="5" type="ORF">QJ036_10055</name>
</gene>
<evidence type="ECO:0000256" key="3">
    <source>
        <dbReference type="ARBA" id="ARBA00022777"/>
    </source>
</evidence>
<evidence type="ECO:0000313" key="5">
    <source>
        <dbReference type="EMBL" id="MDI9242808.1"/>
    </source>
</evidence>
<dbReference type="InterPro" id="IPR050306">
    <property type="entry name" value="PfkB_Carbo_kinase"/>
</dbReference>
<dbReference type="EMBL" id="JASGBQ010000019">
    <property type="protein sequence ID" value="MDI9242808.1"/>
    <property type="molecule type" value="Genomic_DNA"/>
</dbReference>
<sequence>MERKGIVVAGTLTLDVTPVFDSQKKAKSVDEVFVPGKVVHMDGIDIHPGGATSNTGLGLKVLGADVRIVGKIGKDEFGDIVYRYYDKFGAAEDLIIDEKTATSYSIALTPPGIDRIFLHDPCAGNTFRKEDIDPALYKTAQIFHYGYPPVSRMLYLNGGAECIAMLKEAKEAGIATSVDMCAVDPECESGKEDWKDIMRRMAPYVDFFEPSIEELMFYLDREKYNRLYEAAENGDMIGLLDMERDVRPLAEMLVEWGAGVVLVKCGYRGLYMAASDGERLRAIGGDLKLDEADWAGARVFERSYVPEKVLSGTGAGDTTIAAFLYAVTLGYSRSRCIQLAAATGASCVEAYDALGGLKSFEELEKKIDAGWAKQ</sequence>
<feature type="domain" description="Carbohydrate kinase PfkB" evidence="4">
    <location>
        <begin position="35"/>
        <end position="352"/>
    </location>
</feature>
<protein>
    <submittedName>
        <fullName evidence="5">Carbohydrate kinase family protein</fullName>
    </submittedName>
</protein>
<proteinExistence type="inferred from homology"/>
<organism evidence="5 6">
    <name type="scientific">Fusibacillus kribbianus</name>
    <dbReference type="NCBI Taxonomy" id="3044208"/>
    <lineage>
        <taxon>Bacteria</taxon>
        <taxon>Bacillati</taxon>
        <taxon>Bacillota</taxon>
        <taxon>Clostridia</taxon>
        <taxon>Lachnospirales</taxon>
        <taxon>Lachnospiraceae</taxon>
        <taxon>Fusibacillus</taxon>
    </lineage>
</organism>
<dbReference type="Proteomes" id="UP001300383">
    <property type="component" value="Unassembled WGS sequence"/>
</dbReference>
<dbReference type="InterPro" id="IPR011611">
    <property type="entry name" value="PfkB_dom"/>
</dbReference>
<dbReference type="SUPFAM" id="SSF53613">
    <property type="entry name" value="Ribokinase-like"/>
    <property type="match status" value="1"/>
</dbReference>